<dbReference type="AlphaFoldDB" id="A0AAV0ZYS2"/>
<gene>
    <name evidence="1" type="ORF">VFH_III089200</name>
</gene>
<evidence type="ECO:0000313" key="2">
    <source>
        <dbReference type="Proteomes" id="UP001157006"/>
    </source>
</evidence>
<proteinExistence type="predicted"/>
<accession>A0AAV0ZYS2</accession>
<dbReference type="EMBL" id="OX451738">
    <property type="protein sequence ID" value="CAI8603506.1"/>
    <property type="molecule type" value="Genomic_DNA"/>
</dbReference>
<dbReference type="Proteomes" id="UP001157006">
    <property type="component" value="Chromosome 3"/>
</dbReference>
<evidence type="ECO:0000313" key="1">
    <source>
        <dbReference type="EMBL" id="CAI8603506.1"/>
    </source>
</evidence>
<reference evidence="1 2" key="1">
    <citation type="submission" date="2023-01" db="EMBL/GenBank/DDBJ databases">
        <authorList>
            <person name="Kreplak J."/>
        </authorList>
    </citation>
    <scope>NUCLEOTIDE SEQUENCE [LARGE SCALE GENOMIC DNA]</scope>
</reference>
<name>A0AAV0ZYS2_VICFA</name>
<sequence>MVGHPKLRINVPKSPAATTTMMQKNFHFYFKDKAIASDIENVSLMAKPKTSLGSVFSSLLGNKRLSVPKCPIKGKKNGKERHDVAAMALQNEFEPKPDVTALSQLLLLEQALENGQRGEGKHSRMDKQRLKILLGFLEKRKELNSFITSKWRASKNNLYAVVARFGQVRRNVSSGHLIKIPSKFVVIGFKLKMIRSLGKKKVTQQFKEESDEDNDRELCKKRILMGQRCRPLFSPSPRYLSYDQDRFLLPKITS</sequence>
<organism evidence="1 2">
    <name type="scientific">Vicia faba</name>
    <name type="common">Broad bean</name>
    <name type="synonym">Faba vulgaris</name>
    <dbReference type="NCBI Taxonomy" id="3906"/>
    <lineage>
        <taxon>Eukaryota</taxon>
        <taxon>Viridiplantae</taxon>
        <taxon>Streptophyta</taxon>
        <taxon>Embryophyta</taxon>
        <taxon>Tracheophyta</taxon>
        <taxon>Spermatophyta</taxon>
        <taxon>Magnoliopsida</taxon>
        <taxon>eudicotyledons</taxon>
        <taxon>Gunneridae</taxon>
        <taxon>Pentapetalae</taxon>
        <taxon>rosids</taxon>
        <taxon>fabids</taxon>
        <taxon>Fabales</taxon>
        <taxon>Fabaceae</taxon>
        <taxon>Papilionoideae</taxon>
        <taxon>50 kb inversion clade</taxon>
        <taxon>NPAAA clade</taxon>
        <taxon>Hologalegina</taxon>
        <taxon>IRL clade</taxon>
        <taxon>Fabeae</taxon>
        <taxon>Vicia</taxon>
    </lineage>
</organism>
<keyword evidence="2" id="KW-1185">Reference proteome</keyword>
<protein>
    <submittedName>
        <fullName evidence="1">Uncharacterized protein</fullName>
    </submittedName>
</protein>